<dbReference type="Proteomes" id="UP000324233">
    <property type="component" value="Chromosome"/>
</dbReference>
<name>A0A5B9WBZ0_9BACT</name>
<dbReference type="Gene3D" id="3.40.30.10">
    <property type="entry name" value="Glutaredoxin"/>
    <property type="match status" value="1"/>
</dbReference>
<organism evidence="1 2">
    <name type="scientific">Aquisphaera giovannonii</name>
    <dbReference type="NCBI Taxonomy" id="406548"/>
    <lineage>
        <taxon>Bacteria</taxon>
        <taxon>Pseudomonadati</taxon>
        <taxon>Planctomycetota</taxon>
        <taxon>Planctomycetia</taxon>
        <taxon>Isosphaerales</taxon>
        <taxon>Isosphaeraceae</taxon>
        <taxon>Aquisphaera</taxon>
    </lineage>
</organism>
<keyword evidence="2" id="KW-1185">Reference proteome</keyword>
<gene>
    <name evidence="1" type="ORF">OJF2_65890</name>
</gene>
<proteinExistence type="predicted"/>
<evidence type="ECO:0000313" key="1">
    <source>
        <dbReference type="EMBL" id="QEH37993.1"/>
    </source>
</evidence>
<sequence length="122" mass="13382">MASYTHHLFVRGNVGEPGHKRGCCDPEGLQRLRDAFKIELKRRGVAARTRAYHASRLDQCEHGPVVVIYPQGIWYGRVTPGDVPRIVEETILGGEIVGDLAIDETCLNNPASPHRRGPAGSS</sequence>
<reference evidence="1 2" key="1">
    <citation type="submission" date="2019-08" db="EMBL/GenBank/DDBJ databases">
        <title>Deep-cultivation of Planctomycetes and their phenomic and genomic characterization uncovers novel biology.</title>
        <authorList>
            <person name="Wiegand S."/>
            <person name="Jogler M."/>
            <person name="Boedeker C."/>
            <person name="Pinto D."/>
            <person name="Vollmers J."/>
            <person name="Rivas-Marin E."/>
            <person name="Kohn T."/>
            <person name="Peeters S.H."/>
            <person name="Heuer A."/>
            <person name="Rast P."/>
            <person name="Oberbeckmann S."/>
            <person name="Bunk B."/>
            <person name="Jeske O."/>
            <person name="Meyerdierks A."/>
            <person name="Storesund J.E."/>
            <person name="Kallscheuer N."/>
            <person name="Luecker S."/>
            <person name="Lage O.M."/>
            <person name="Pohl T."/>
            <person name="Merkel B.J."/>
            <person name="Hornburger P."/>
            <person name="Mueller R.-W."/>
            <person name="Bruemmer F."/>
            <person name="Labrenz M."/>
            <person name="Spormann A.M."/>
            <person name="Op den Camp H."/>
            <person name="Overmann J."/>
            <person name="Amann R."/>
            <person name="Jetten M.S.M."/>
            <person name="Mascher T."/>
            <person name="Medema M.H."/>
            <person name="Devos D.P."/>
            <person name="Kaster A.-K."/>
            <person name="Ovreas L."/>
            <person name="Rohde M."/>
            <person name="Galperin M.Y."/>
            <person name="Jogler C."/>
        </authorList>
    </citation>
    <scope>NUCLEOTIDE SEQUENCE [LARGE SCALE GENOMIC DNA]</scope>
    <source>
        <strain evidence="1 2">OJF2</strain>
    </source>
</reference>
<dbReference type="SUPFAM" id="SSF52833">
    <property type="entry name" value="Thioredoxin-like"/>
    <property type="match status" value="1"/>
</dbReference>
<dbReference type="InterPro" id="IPR036249">
    <property type="entry name" value="Thioredoxin-like_sf"/>
</dbReference>
<dbReference type="KEGG" id="agv:OJF2_65890"/>
<dbReference type="CDD" id="cd02980">
    <property type="entry name" value="TRX_Fd_family"/>
    <property type="match status" value="1"/>
</dbReference>
<accession>A0A5B9WBZ0</accession>
<evidence type="ECO:0000313" key="2">
    <source>
        <dbReference type="Proteomes" id="UP000324233"/>
    </source>
</evidence>
<dbReference type="AlphaFoldDB" id="A0A5B9WBZ0"/>
<dbReference type="EMBL" id="CP042997">
    <property type="protein sequence ID" value="QEH37993.1"/>
    <property type="molecule type" value="Genomic_DNA"/>
</dbReference>
<protein>
    <submittedName>
        <fullName evidence="1">Ferredoxin, 2Fe-2S</fullName>
    </submittedName>
</protein>
<dbReference type="OrthoDB" id="9761899at2"/>